<dbReference type="PROSITE" id="PS50297">
    <property type="entry name" value="ANK_REP_REGION"/>
    <property type="match status" value="2"/>
</dbReference>
<dbReference type="PANTHER" id="PTHR24198">
    <property type="entry name" value="ANKYRIN REPEAT AND PROTEIN KINASE DOMAIN-CONTAINING PROTEIN"/>
    <property type="match status" value="1"/>
</dbReference>
<evidence type="ECO:0000256" key="2">
    <source>
        <dbReference type="ARBA" id="ARBA00023043"/>
    </source>
</evidence>
<keyword evidence="1" id="KW-0677">Repeat</keyword>
<feature type="transmembrane region" description="Helical" evidence="4">
    <location>
        <begin position="846"/>
        <end position="867"/>
    </location>
</feature>
<evidence type="ECO:0000313" key="7">
    <source>
        <dbReference type="Proteomes" id="UP000663828"/>
    </source>
</evidence>
<gene>
    <name evidence="5" type="ORF">EDS130_LOCUS44288</name>
    <name evidence="6" type="ORF">XAT740_LOCUS51034</name>
</gene>
<evidence type="ECO:0000256" key="3">
    <source>
        <dbReference type="PROSITE-ProRule" id="PRU00023"/>
    </source>
</evidence>
<evidence type="ECO:0000256" key="1">
    <source>
        <dbReference type="ARBA" id="ARBA00022737"/>
    </source>
</evidence>
<evidence type="ECO:0000313" key="5">
    <source>
        <dbReference type="EMBL" id="CAF1527151.1"/>
    </source>
</evidence>
<protein>
    <submittedName>
        <fullName evidence="6">Uncharacterized protein</fullName>
    </submittedName>
</protein>
<keyword evidence="2 3" id="KW-0040">ANK repeat</keyword>
<reference evidence="6" key="1">
    <citation type="submission" date="2021-02" db="EMBL/GenBank/DDBJ databases">
        <authorList>
            <person name="Nowell W R."/>
        </authorList>
    </citation>
    <scope>NUCLEOTIDE SEQUENCE</scope>
</reference>
<keyword evidence="7" id="KW-1185">Reference proteome</keyword>
<evidence type="ECO:0000256" key="4">
    <source>
        <dbReference type="SAM" id="Phobius"/>
    </source>
</evidence>
<dbReference type="SMART" id="SM00248">
    <property type="entry name" value="ANK"/>
    <property type="match status" value="9"/>
</dbReference>
<dbReference type="InterPro" id="IPR002110">
    <property type="entry name" value="Ankyrin_rpt"/>
</dbReference>
<dbReference type="EMBL" id="CAJNOR010007998">
    <property type="protein sequence ID" value="CAF1626948.1"/>
    <property type="molecule type" value="Genomic_DNA"/>
</dbReference>
<keyword evidence="4" id="KW-1133">Transmembrane helix</keyword>
<keyword evidence="4" id="KW-0812">Transmembrane</keyword>
<name>A0A816D0D6_ADIRI</name>
<dbReference type="AlphaFoldDB" id="A0A816D0D6"/>
<organism evidence="6 7">
    <name type="scientific">Adineta ricciae</name>
    <name type="common">Rotifer</name>
    <dbReference type="NCBI Taxonomy" id="249248"/>
    <lineage>
        <taxon>Eukaryota</taxon>
        <taxon>Metazoa</taxon>
        <taxon>Spiralia</taxon>
        <taxon>Gnathifera</taxon>
        <taxon>Rotifera</taxon>
        <taxon>Eurotatoria</taxon>
        <taxon>Bdelloidea</taxon>
        <taxon>Adinetida</taxon>
        <taxon>Adinetidae</taxon>
        <taxon>Adineta</taxon>
    </lineage>
</organism>
<feature type="repeat" description="ANK" evidence="3">
    <location>
        <begin position="601"/>
        <end position="633"/>
    </location>
</feature>
<sequence length="918" mass="105881">MSGKVQEPNELSIQHATYTTVNLLVPKTLSLTSDEQLEYEKWPLINYERLEAKSVQELLFEAASEKDLKKYPEKWKLFRDEAHRQKLSVKKLRKMVSTPDSERQWTALHYAADCNNEDLCNILTSKEDKFQCNVNVLGGNGENVLHVISQSNCIWSNHSRTGGTPPLLTLLIKELDAHISHADDEGRTPLHLAAMRGRSFYAEYLIKRGAKVDVLSKLNLNVLHFALLPVNPMNAEELDSFVTYILKQSEAKTKLLDHCTLDNRTPLVFLAFHPAMIRSALVDKKEGQQAAKDSLMKTFTENITNKKQILLVFDMVARRKQPQQFDHLKHLLEISISKYEKQRFHDPWPYPGQILHLACRHNNVDLLRWLLNEPKAKEYCFTVNKAGYTPLLTAVFYNAKTCVEELIKSINDKSQSPFLAVGAMEQDNILHICAKRQVSEALFESVIKILSAESKEKLLRAKDNDGNLPLHLAVKRNTDKESYICKILIDEIKQIKSLDDSKSNGGGISQLLDMLCIKNRRGKTAAHEASEQGHEHILKIMWNALSLDEQKDRKRGLFITDDHNRLTCLHMAAISENDKRLNVVKYLVEEVHVEIDAIADRRLSSLHLACEYGHLDVVDYLIDKGASITLRNAQLFNCLEIAIQKQHEDVVKYLLQRPNWREMMRNAQPIENTDAYDTPMRKLIRYLPDITIWMIDEKLTRTVGGPDQKTFQEIYDYEFYEDMYVIKDWYAQGKVFLHSDILMHIVIGAELPPEDTSCKARCHKLGVNAIFGCYFRDTFCNSTVKDENYIDKDDSHATDMYSRDSYTLVRNNPLFIVSEQNKHPKLVAHRFHLHLRKKIFRRFSTYWLAFSFLFYIILLSLWTAVVLSGKHPQYFYSLANIDMTLDIDTCKQVSDNLVSRNVGEALKTNSYQRLKVAS</sequence>
<dbReference type="InterPro" id="IPR036770">
    <property type="entry name" value="Ankyrin_rpt-contain_sf"/>
</dbReference>
<evidence type="ECO:0000313" key="6">
    <source>
        <dbReference type="EMBL" id="CAF1626948.1"/>
    </source>
</evidence>
<feature type="repeat" description="ANK" evidence="3">
    <location>
        <begin position="465"/>
        <end position="500"/>
    </location>
</feature>
<dbReference type="SUPFAM" id="SSF48403">
    <property type="entry name" value="Ankyrin repeat"/>
    <property type="match status" value="2"/>
</dbReference>
<dbReference type="Pfam" id="PF00023">
    <property type="entry name" value="Ank"/>
    <property type="match status" value="1"/>
</dbReference>
<accession>A0A816D0D6</accession>
<keyword evidence="4" id="KW-0472">Membrane</keyword>
<dbReference type="EMBL" id="CAJNOJ010000832">
    <property type="protein sequence ID" value="CAF1527151.1"/>
    <property type="molecule type" value="Genomic_DNA"/>
</dbReference>
<dbReference type="Proteomes" id="UP000663852">
    <property type="component" value="Unassembled WGS sequence"/>
</dbReference>
<dbReference type="Pfam" id="PF12796">
    <property type="entry name" value="Ank_2"/>
    <property type="match status" value="3"/>
</dbReference>
<dbReference type="PROSITE" id="PS50088">
    <property type="entry name" value="ANK_REPEAT"/>
    <property type="match status" value="3"/>
</dbReference>
<dbReference type="Gene3D" id="1.25.40.20">
    <property type="entry name" value="Ankyrin repeat-containing domain"/>
    <property type="match status" value="3"/>
</dbReference>
<dbReference type="PANTHER" id="PTHR24198:SF165">
    <property type="entry name" value="ANKYRIN REPEAT-CONTAINING PROTEIN-RELATED"/>
    <property type="match status" value="1"/>
</dbReference>
<dbReference type="OrthoDB" id="242257at2759"/>
<dbReference type="Proteomes" id="UP000663828">
    <property type="component" value="Unassembled WGS sequence"/>
</dbReference>
<feature type="repeat" description="ANK" evidence="3">
    <location>
        <begin position="185"/>
        <end position="217"/>
    </location>
</feature>
<comment type="caution">
    <text evidence="6">The sequence shown here is derived from an EMBL/GenBank/DDBJ whole genome shotgun (WGS) entry which is preliminary data.</text>
</comment>
<proteinExistence type="predicted"/>